<proteinExistence type="predicted"/>
<dbReference type="RefSeq" id="XP_040794836.1">
    <property type="nucleotide sequence ID" value="XM_040948885.1"/>
</dbReference>
<keyword evidence="2" id="KW-1185">Reference proteome</keyword>
<dbReference type="Proteomes" id="UP000249789">
    <property type="component" value="Unassembled WGS sequence"/>
</dbReference>
<sequence length="92" mass="10210">MKSLITTSAAAAAAAAAQDLRIPCILAYSRYIWMVAEYVQCQNHGIEQYVFTWKSRSTVTLPACPTHIGNSSDRILLITTMSRQMQSESIIN</sequence>
<accession>A0A8G1RCK8</accession>
<evidence type="ECO:0000313" key="2">
    <source>
        <dbReference type="Proteomes" id="UP000249789"/>
    </source>
</evidence>
<dbReference type="GeneID" id="63866218"/>
<evidence type="ECO:0000313" key="1">
    <source>
        <dbReference type="EMBL" id="RAK70824.1"/>
    </source>
</evidence>
<dbReference type="EMBL" id="KZ824755">
    <property type="protein sequence ID" value="RAK70824.1"/>
    <property type="molecule type" value="Genomic_DNA"/>
</dbReference>
<gene>
    <name evidence="1" type="ORF">BO72DRAFT_50019</name>
</gene>
<organism evidence="1 2">
    <name type="scientific">Aspergillus fijiensis CBS 313.89</name>
    <dbReference type="NCBI Taxonomy" id="1448319"/>
    <lineage>
        <taxon>Eukaryota</taxon>
        <taxon>Fungi</taxon>
        <taxon>Dikarya</taxon>
        <taxon>Ascomycota</taxon>
        <taxon>Pezizomycotina</taxon>
        <taxon>Eurotiomycetes</taxon>
        <taxon>Eurotiomycetidae</taxon>
        <taxon>Eurotiales</taxon>
        <taxon>Aspergillaceae</taxon>
        <taxon>Aspergillus</taxon>
    </lineage>
</organism>
<reference evidence="1 2" key="1">
    <citation type="submission" date="2018-02" db="EMBL/GenBank/DDBJ databases">
        <title>The genomes of Aspergillus section Nigri reveals drivers in fungal speciation.</title>
        <authorList>
            <consortium name="DOE Joint Genome Institute"/>
            <person name="Vesth T.C."/>
            <person name="Nybo J."/>
            <person name="Theobald S."/>
            <person name="Brandl J."/>
            <person name="Frisvad J.C."/>
            <person name="Nielsen K.F."/>
            <person name="Lyhne E.K."/>
            <person name="Kogle M.E."/>
            <person name="Kuo A."/>
            <person name="Riley R."/>
            <person name="Clum A."/>
            <person name="Nolan M."/>
            <person name="Lipzen A."/>
            <person name="Salamov A."/>
            <person name="Henrissat B."/>
            <person name="Wiebenga A."/>
            <person name="De vries R.P."/>
            <person name="Grigoriev I.V."/>
            <person name="Mortensen U.H."/>
            <person name="Andersen M.R."/>
            <person name="Baker S.E."/>
        </authorList>
    </citation>
    <scope>NUCLEOTIDE SEQUENCE [LARGE SCALE GENOMIC DNA]</scope>
    <source>
        <strain evidence="1 2">CBS 313.89</strain>
    </source>
</reference>
<protein>
    <submittedName>
        <fullName evidence="1">Uncharacterized protein</fullName>
    </submittedName>
</protein>
<name>A0A8G1RCK8_9EURO</name>
<dbReference type="AlphaFoldDB" id="A0A8G1RCK8"/>
<dbReference type="VEuPathDB" id="FungiDB:BO72DRAFT_50019"/>